<organism evidence="3 4">
    <name type="scientific">Longibacter salinarum</name>
    <dbReference type="NCBI Taxonomy" id="1850348"/>
    <lineage>
        <taxon>Bacteria</taxon>
        <taxon>Pseudomonadati</taxon>
        <taxon>Rhodothermota</taxon>
        <taxon>Rhodothermia</taxon>
        <taxon>Rhodothermales</taxon>
        <taxon>Salisaetaceae</taxon>
        <taxon>Longibacter</taxon>
    </lineage>
</organism>
<dbReference type="AlphaFoldDB" id="A0A2A8CXL4"/>
<proteinExistence type="predicted"/>
<keyword evidence="1" id="KW-0472">Membrane</keyword>
<dbReference type="SUPFAM" id="SSF49373">
    <property type="entry name" value="Invasin/intimin cell-adhesion fragments"/>
    <property type="match status" value="1"/>
</dbReference>
<protein>
    <recommendedName>
        <fullName evidence="2">BIG2 domain-containing protein</fullName>
    </recommendedName>
</protein>
<evidence type="ECO:0000259" key="2">
    <source>
        <dbReference type="Pfam" id="PF02368"/>
    </source>
</evidence>
<dbReference type="EMBL" id="PDEQ01000005">
    <property type="protein sequence ID" value="PEN13118.1"/>
    <property type="molecule type" value="Genomic_DNA"/>
</dbReference>
<accession>A0A2A8CXL4</accession>
<keyword evidence="1" id="KW-1133">Transmembrane helix</keyword>
<gene>
    <name evidence="3" type="ORF">CRI94_10740</name>
</gene>
<keyword evidence="1" id="KW-0812">Transmembrane</keyword>
<dbReference type="Pfam" id="PF02368">
    <property type="entry name" value="Big_2"/>
    <property type="match status" value="1"/>
</dbReference>
<evidence type="ECO:0000256" key="1">
    <source>
        <dbReference type="SAM" id="Phobius"/>
    </source>
</evidence>
<reference evidence="3 4" key="1">
    <citation type="submission" date="2017-10" db="EMBL/GenBank/DDBJ databases">
        <title>Draft genome of Longibacter Salinarum.</title>
        <authorList>
            <person name="Goh K.M."/>
            <person name="Shamsir M.S."/>
            <person name="Lim S.W."/>
        </authorList>
    </citation>
    <scope>NUCLEOTIDE SEQUENCE [LARGE SCALE GENOMIC DNA]</scope>
    <source>
        <strain evidence="3 4">KCTC 52045</strain>
    </source>
</reference>
<dbReference type="RefSeq" id="WP_098075710.1">
    <property type="nucleotide sequence ID" value="NZ_PDEQ01000005.1"/>
</dbReference>
<evidence type="ECO:0000313" key="3">
    <source>
        <dbReference type="EMBL" id="PEN13118.1"/>
    </source>
</evidence>
<comment type="caution">
    <text evidence="3">The sequence shown here is derived from an EMBL/GenBank/DDBJ whole genome shotgun (WGS) entry which is preliminary data.</text>
</comment>
<name>A0A2A8CXL4_9BACT</name>
<keyword evidence="4" id="KW-1185">Reference proteome</keyword>
<dbReference type="InterPro" id="IPR003343">
    <property type="entry name" value="Big_2"/>
</dbReference>
<feature type="domain" description="BIG2" evidence="2">
    <location>
        <begin position="49"/>
        <end position="119"/>
    </location>
</feature>
<dbReference type="InterPro" id="IPR008964">
    <property type="entry name" value="Invasin/intimin_cell_adhesion"/>
</dbReference>
<dbReference type="PROSITE" id="PS51257">
    <property type="entry name" value="PROKAR_LIPOPROTEIN"/>
    <property type="match status" value="1"/>
</dbReference>
<sequence length="131" mass="13994">MFADERFRSRSTRIVVSIPVLVLLLATTLLFIGCDSTDYRAEPDEDDIATVIISPDSARIGVGDRLDFSAAALTESGDTVANISLNWMTTDADVFTVDSTGLATGESPGAAFCTVTTQRFVGRDSAFVSVF</sequence>
<evidence type="ECO:0000313" key="4">
    <source>
        <dbReference type="Proteomes" id="UP000220102"/>
    </source>
</evidence>
<dbReference type="Gene3D" id="2.60.40.1080">
    <property type="match status" value="1"/>
</dbReference>
<feature type="transmembrane region" description="Helical" evidence="1">
    <location>
        <begin position="12"/>
        <end position="33"/>
    </location>
</feature>
<dbReference type="Proteomes" id="UP000220102">
    <property type="component" value="Unassembled WGS sequence"/>
</dbReference>